<dbReference type="Gene3D" id="2.60.40.790">
    <property type="match status" value="1"/>
</dbReference>
<gene>
    <name evidence="4" type="ORF">BAA01_08575</name>
</gene>
<name>A0A1Y3PLI3_9BACI</name>
<evidence type="ECO:0000256" key="1">
    <source>
        <dbReference type="PROSITE-ProRule" id="PRU00285"/>
    </source>
</evidence>
<proteinExistence type="inferred from homology"/>
<dbReference type="CDD" id="cd06464">
    <property type="entry name" value="ACD_sHsps-like"/>
    <property type="match status" value="1"/>
</dbReference>
<evidence type="ECO:0000313" key="5">
    <source>
        <dbReference type="Proteomes" id="UP000196475"/>
    </source>
</evidence>
<comment type="caution">
    <text evidence="4">The sequence shown here is derived from an EMBL/GenBank/DDBJ whole genome shotgun (WGS) entry which is preliminary data.</text>
</comment>
<dbReference type="AlphaFoldDB" id="A0A1Y3PLI3"/>
<dbReference type="Pfam" id="PF00011">
    <property type="entry name" value="HSP20"/>
    <property type="match status" value="1"/>
</dbReference>
<sequence length="144" mass="17141">MPLIPQEPTRPFDTIRREMERFFDPANWSFFQSQVLQTDVYETDTEVVVECAIPGVKKKEDIRIHLDGQQLTIQAVIQRHHTVEHENRRFHREERYYGQFQRTITLPHPVEEEGIKASYRNGILEVRMKKSAPVAKNRIDIDFH</sequence>
<dbReference type="PANTHER" id="PTHR11527">
    <property type="entry name" value="HEAT-SHOCK PROTEIN 20 FAMILY MEMBER"/>
    <property type="match status" value="1"/>
</dbReference>
<organism evidence="4 5">
    <name type="scientific">Bacillus thermozeamaize</name>
    <dbReference type="NCBI Taxonomy" id="230954"/>
    <lineage>
        <taxon>Bacteria</taxon>
        <taxon>Bacillati</taxon>
        <taxon>Bacillota</taxon>
        <taxon>Bacilli</taxon>
        <taxon>Bacillales</taxon>
        <taxon>Bacillaceae</taxon>
        <taxon>Bacillus</taxon>
    </lineage>
</organism>
<dbReference type="EMBL" id="LZRT01000064">
    <property type="protein sequence ID" value="OUM88212.1"/>
    <property type="molecule type" value="Genomic_DNA"/>
</dbReference>
<comment type="similarity">
    <text evidence="1 2">Belongs to the small heat shock protein (HSP20) family.</text>
</comment>
<protein>
    <recommendedName>
        <fullName evidence="3">SHSP domain-containing protein</fullName>
    </recommendedName>
</protein>
<reference evidence="5" key="1">
    <citation type="submission" date="2016-06" db="EMBL/GenBank/DDBJ databases">
        <authorList>
            <person name="Nascimento L."/>
            <person name="Pereira R.V."/>
            <person name="Martins L.F."/>
            <person name="Quaggio R.B."/>
            <person name="Silva A.M."/>
            <person name="Setubal J.C."/>
        </authorList>
    </citation>
    <scope>NUCLEOTIDE SEQUENCE [LARGE SCALE GENOMIC DNA]</scope>
</reference>
<dbReference type="Proteomes" id="UP000196475">
    <property type="component" value="Unassembled WGS sequence"/>
</dbReference>
<dbReference type="InterPro" id="IPR002068">
    <property type="entry name" value="A-crystallin/Hsp20_dom"/>
</dbReference>
<dbReference type="InterPro" id="IPR008978">
    <property type="entry name" value="HSP20-like_chaperone"/>
</dbReference>
<feature type="domain" description="SHSP" evidence="3">
    <location>
        <begin position="29"/>
        <end position="144"/>
    </location>
</feature>
<dbReference type="InterPro" id="IPR031107">
    <property type="entry name" value="Small_HSP"/>
</dbReference>
<dbReference type="SUPFAM" id="SSF49764">
    <property type="entry name" value="HSP20-like chaperones"/>
    <property type="match status" value="1"/>
</dbReference>
<evidence type="ECO:0000313" key="4">
    <source>
        <dbReference type="EMBL" id="OUM88212.1"/>
    </source>
</evidence>
<evidence type="ECO:0000259" key="3">
    <source>
        <dbReference type="PROSITE" id="PS01031"/>
    </source>
</evidence>
<evidence type="ECO:0000256" key="2">
    <source>
        <dbReference type="RuleBase" id="RU003616"/>
    </source>
</evidence>
<accession>A0A1Y3PLI3</accession>
<dbReference type="PROSITE" id="PS01031">
    <property type="entry name" value="SHSP"/>
    <property type="match status" value="1"/>
</dbReference>